<protein>
    <submittedName>
        <fullName evidence="2">Uncharacterized protein</fullName>
    </submittedName>
</protein>
<evidence type="ECO:0000313" key="2">
    <source>
        <dbReference type="EMBL" id="KAF5932594.1"/>
    </source>
</evidence>
<dbReference type="AlphaFoldDB" id="A0A7J7G032"/>
<keyword evidence="3" id="KW-1185">Reference proteome</keyword>
<gene>
    <name evidence="2" type="ORF">HYC85_028765</name>
</gene>
<comment type="caution">
    <text evidence="2">The sequence shown here is derived from an EMBL/GenBank/DDBJ whole genome shotgun (WGS) entry which is preliminary data.</text>
</comment>
<feature type="region of interest" description="Disordered" evidence="1">
    <location>
        <begin position="31"/>
        <end position="52"/>
    </location>
</feature>
<reference evidence="3" key="1">
    <citation type="journal article" date="2020" name="Nat. Commun.">
        <title>Genome assembly of wild tea tree DASZ reveals pedigree and selection history of tea varieties.</title>
        <authorList>
            <person name="Zhang W."/>
            <person name="Zhang Y."/>
            <person name="Qiu H."/>
            <person name="Guo Y."/>
            <person name="Wan H."/>
            <person name="Zhang X."/>
            <person name="Scossa F."/>
            <person name="Alseekh S."/>
            <person name="Zhang Q."/>
            <person name="Wang P."/>
            <person name="Xu L."/>
            <person name="Schmidt M.H."/>
            <person name="Jia X."/>
            <person name="Li D."/>
            <person name="Zhu A."/>
            <person name="Guo F."/>
            <person name="Chen W."/>
            <person name="Ni D."/>
            <person name="Usadel B."/>
            <person name="Fernie A.R."/>
            <person name="Wen W."/>
        </authorList>
    </citation>
    <scope>NUCLEOTIDE SEQUENCE [LARGE SCALE GENOMIC DNA]</scope>
    <source>
        <strain evidence="3">cv. G240</strain>
    </source>
</reference>
<dbReference type="Proteomes" id="UP000593564">
    <property type="component" value="Unassembled WGS sequence"/>
</dbReference>
<reference evidence="2 3" key="2">
    <citation type="submission" date="2020-07" db="EMBL/GenBank/DDBJ databases">
        <title>Genome assembly of wild tea tree DASZ reveals pedigree and selection history of tea varieties.</title>
        <authorList>
            <person name="Zhang W."/>
        </authorList>
    </citation>
    <scope>NUCLEOTIDE SEQUENCE [LARGE SCALE GENOMIC DNA]</scope>
    <source>
        <strain evidence="3">cv. G240</strain>
        <tissue evidence="2">Leaf</tissue>
    </source>
</reference>
<sequence>MMSPRQRQGSGHLKRLETTQTQAQVATLMTMPLDLHPGRGRGQIPGPETTDDDPDCCFSSFFNAQRAWNLLFEMRNLGSEEMKNCPWLERGGWQQKVAPGLNGDSRRLVVTESCPLFG</sequence>
<evidence type="ECO:0000256" key="1">
    <source>
        <dbReference type="SAM" id="MobiDB-lite"/>
    </source>
</evidence>
<evidence type="ECO:0000313" key="3">
    <source>
        <dbReference type="Proteomes" id="UP000593564"/>
    </source>
</evidence>
<organism evidence="2 3">
    <name type="scientific">Camellia sinensis</name>
    <name type="common">Tea plant</name>
    <name type="synonym">Thea sinensis</name>
    <dbReference type="NCBI Taxonomy" id="4442"/>
    <lineage>
        <taxon>Eukaryota</taxon>
        <taxon>Viridiplantae</taxon>
        <taxon>Streptophyta</taxon>
        <taxon>Embryophyta</taxon>
        <taxon>Tracheophyta</taxon>
        <taxon>Spermatophyta</taxon>
        <taxon>Magnoliopsida</taxon>
        <taxon>eudicotyledons</taxon>
        <taxon>Gunneridae</taxon>
        <taxon>Pentapetalae</taxon>
        <taxon>asterids</taxon>
        <taxon>Ericales</taxon>
        <taxon>Theaceae</taxon>
        <taxon>Camellia</taxon>
    </lineage>
</organism>
<proteinExistence type="predicted"/>
<dbReference type="EMBL" id="JACBKZ010000014">
    <property type="protein sequence ID" value="KAF5932594.1"/>
    <property type="molecule type" value="Genomic_DNA"/>
</dbReference>
<accession>A0A7J7G032</accession>
<name>A0A7J7G032_CAMSI</name>